<dbReference type="OrthoDB" id="840030at2"/>
<evidence type="ECO:0000313" key="1">
    <source>
        <dbReference type="EMBL" id="AKP51116.1"/>
    </source>
</evidence>
<proteinExistence type="predicted"/>
<evidence type="ECO:0000313" key="2">
    <source>
        <dbReference type="Proteomes" id="UP000036520"/>
    </source>
</evidence>
<dbReference type="EMBL" id="CP012040">
    <property type="protein sequence ID" value="AKP51116.1"/>
    <property type="molecule type" value="Genomic_DNA"/>
</dbReference>
<sequence>MIGSTMVDYSSFKHPITHIEDIRTAPEVASKEPIYHQYYILPEDCDDGDNVGKVNFLWSHQKFFNRRWGTSIDDPSYSFEIRSGNSDKAFSISSQGELKIEKSSLFVSTRYLTVRVKLFETYFEDTICKVYRIPAKNCVYFDFKVDGKGEGTRNNPYKRWQDHFYGSAPAIATGKAGYFYLWKRGQRIEDWTKVQNPLIGGKRPAYLTLGAWGKGPRPIIDGSNNKSSERFCDVGDARLNGTSVTMKTNPEGVAHNICIMDIETDFDGDGPWYPYQVGMYGKGNRFIRLKCSTVLTWEDGFFWVKNHPGAEDSGFLEALFQDIETYDSKHRAIKFEGGGVKGRNFRCHTSIIDSETPLSAANAPFVDLKYADLQCLDNKRSLGIQIRAEAHTYEWFYLKGYMDAMNPFRHVSHNGLDDSFRIKNSGFKHILIDGCTRFICQSVNNGPTDKTPIGIYFINIDVVNSSRAKGGLTIAQDATDTIIQMCNLGDSPGIVVFQDTSGTVISNCTVPGKIDRRAATTIINTVFGRLAGSGGGDIITSVSPLKPSYFVDMAGGNYRPAHGSPLIGAATPIKNFFDLEGNEIRNFPTIGCYELAPDAQE</sequence>
<dbReference type="RefSeq" id="WP_157470383.1">
    <property type="nucleotide sequence ID" value="NZ_CP012040.1"/>
</dbReference>
<accession>A0A0H4P9G4</accession>
<reference evidence="1 2" key="1">
    <citation type="submission" date="2015-07" db="EMBL/GenBank/DDBJ databases">
        <authorList>
            <person name="Kim K.M."/>
        </authorList>
    </citation>
    <scope>NUCLEOTIDE SEQUENCE [LARGE SCALE GENOMIC DNA]</scope>
    <source>
        <strain evidence="1 2">KCTC 12363</strain>
    </source>
</reference>
<protein>
    <recommendedName>
        <fullName evidence="3">Right handed beta helix domain-containing protein</fullName>
    </recommendedName>
</protein>
<name>A0A0H4P9G4_9BACT</name>
<dbReference type="KEGG" id="camu:CA2015_1681"/>
<evidence type="ECO:0008006" key="3">
    <source>
        <dbReference type="Google" id="ProtNLM"/>
    </source>
</evidence>
<dbReference type="AlphaFoldDB" id="A0A0H4P9G4"/>
<organism evidence="1 2">
    <name type="scientific">Cyclobacterium amurskyense</name>
    <dbReference type="NCBI Taxonomy" id="320787"/>
    <lineage>
        <taxon>Bacteria</taxon>
        <taxon>Pseudomonadati</taxon>
        <taxon>Bacteroidota</taxon>
        <taxon>Cytophagia</taxon>
        <taxon>Cytophagales</taxon>
        <taxon>Cyclobacteriaceae</taxon>
        <taxon>Cyclobacterium</taxon>
    </lineage>
</organism>
<dbReference type="Proteomes" id="UP000036520">
    <property type="component" value="Chromosome"/>
</dbReference>
<keyword evidence="2" id="KW-1185">Reference proteome</keyword>
<gene>
    <name evidence="1" type="ORF">CA2015_1681</name>
</gene>